<keyword evidence="2" id="KW-1185">Reference proteome</keyword>
<dbReference type="Pfam" id="PF19813">
    <property type="entry name" value="DUF6296"/>
    <property type="match status" value="1"/>
</dbReference>
<name>A0A0P4R4V0_9ACTN</name>
<evidence type="ECO:0000313" key="2">
    <source>
        <dbReference type="Proteomes" id="UP000048965"/>
    </source>
</evidence>
<dbReference type="EMBL" id="BBNO01000003">
    <property type="protein sequence ID" value="GAO08097.1"/>
    <property type="molecule type" value="Genomic_DNA"/>
</dbReference>
<reference evidence="1 2" key="2">
    <citation type="journal article" date="2015" name="Stand. Genomic Sci.">
        <title>Draft genome sequence of marine-derived Streptomyces sp. TP-A0598, a producer of anti-MRSA antibiotic lydicamycins.</title>
        <authorList>
            <person name="Komaki H."/>
            <person name="Ichikawa N."/>
            <person name="Hosoyama A."/>
            <person name="Fujita N."/>
            <person name="Igarashi Y."/>
        </authorList>
    </citation>
    <scope>NUCLEOTIDE SEQUENCE [LARGE SCALE GENOMIC DNA]</scope>
    <source>
        <strain evidence="1 2">NBRC 110027</strain>
    </source>
</reference>
<gene>
    <name evidence="1" type="ORF">TPA0598_03_05580</name>
</gene>
<dbReference type="Proteomes" id="UP000048965">
    <property type="component" value="Unassembled WGS sequence"/>
</dbReference>
<reference evidence="2" key="1">
    <citation type="submission" date="2014-09" db="EMBL/GenBank/DDBJ databases">
        <title>Whole genome shotgun sequence of Streptomyces sp. NBRC 110027.</title>
        <authorList>
            <person name="Komaki H."/>
            <person name="Ichikawa N."/>
            <person name="Katano-Makiyama Y."/>
            <person name="Hosoyama A."/>
            <person name="Hashimoto M."/>
            <person name="Uohara A."/>
            <person name="Kitahashi Y."/>
            <person name="Ohji S."/>
            <person name="Kimura A."/>
            <person name="Yamazoe A."/>
            <person name="Igarashi Y."/>
            <person name="Fujita N."/>
        </authorList>
    </citation>
    <scope>NUCLEOTIDE SEQUENCE [LARGE SCALE GENOMIC DNA]</scope>
    <source>
        <strain evidence="2">NBRC 110027</strain>
    </source>
</reference>
<evidence type="ECO:0000313" key="1">
    <source>
        <dbReference type="EMBL" id="GAO08097.1"/>
    </source>
</evidence>
<comment type="caution">
    <text evidence="1">The sequence shown here is derived from an EMBL/GenBank/DDBJ whole genome shotgun (WGS) entry which is preliminary data.</text>
</comment>
<dbReference type="InterPro" id="IPR046263">
    <property type="entry name" value="DUF6296"/>
</dbReference>
<protein>
    <submittedName>
        <fullName evidence="1">Uncharacterized protein</fullName>
    </submittedName>
</protein>
<organism evidence="1 2">
    <name type="scientific">Streptomyces lydicamycinicus</name>
    <dbReference type="NCBI Taxonomy" id="1546107"/>
    <lineage>
        <taxon>Bacteria</taxon>
        <taxon>Bacillati</taxon>
        <taxon>Actinomycetota</taxon>
        <taxon>Actinomycetes</taxon>
        <taxon>Kitasatosporales</taxon>
        <taxon>Streptomycetaceae</taxon>
        <taxon>Streptomyces</taxon>
    </lineage>
</organism>
<accession>A0A0P4R4V0</accession>
<proteinExistence type="predicted"/>
<sequence>MPPPARESRPGGLLRRRGREWVTMEWPRCSGALRAAAGSAAGAPAQLYREALMDYPECYELVFQAPAVEDDVVIVHRTERAGAGGYPVYEDESGIVRAEISDRGEVRMLASGGHQMLRTPLLARPLTP</sequence>
<dbReference type="AlphaFoldDB" id="A0A0P4R4V0"/>